<feature type="region of interest" description="Disordered" evidence="1">
    <location>
        <begin position="48"/>
        <end position="81"/>
    </location>
</feature>
<proteinExistence type="predicted"/>
<evidence type="ECO:0000313" key="3">
    <source>
        <dbReference type="Proteomes" id="UP001176941"/>
    </source>
</evidence>
<feature type="compositionally biased region" description="Basic residues" evidence="1">
    <location>
        <begin position="62"/>
        <end position="81"/>
    </location>
</feature>
<gene>
    <name evidence="2" type="ORF">MRATA1EN1_LOCUS28677</name>
</gene>
<reference evidence="2" key="1">
    <citation type="submission" date="2023-04" db="EMBL/GenBank/DDBJ databases">
        <authorList>
            <consortium name="ELIXIR-Norway"/>
        </authorList>
    </citation>
    <scope>NUCLEOTIDE SEQUENCE [LARGE SCALE GENOMIC DNA]</scope>
</reference>
<sequence length="81" mass="8729">MSRTWRQPGPATGEVEEAEELREQVGNGCLPALGGPLGVACFPREPLEEQSVSGELSGGSVQKRKNQHGGIMKQRHFKKSG</sequence>
<feature type="region of interest" description="Disordered" evidence="1">
    <location>
        <begin position="1"/>
        <end position="21"/>
    </location>
</feature>
<accession>A0ABN9A0F4</accession>
<protein>
    <submittedName>
        <fullName evidence="2">Uncharacterized protein</fullName>
    </submittedName>
</protein>
<name>A0ABN9A0F4_RANTA</name>
<evidence type="ECO:0000256" key="1">
    <source>
        <dbReference type="SAM" id="MobiDB-lite"/>
    </source>
</evidence>
<keyword evidence="3" id="KW-1185">Reference proteome</keyword>
<dbReference type="EMBL" id="OX459945">
    <property type="protein sequence ID" value="CAI9179715.1"/>
    <property type="molecule type" value="Genomic_DNA"/>
</dbReference>
<organism evidence="2 3">
    <name type="scientific">Rangifer tarandus platyrhynchus</name>
    <name type="common">Svalbard reindeer</name>
    <dbReference type="NCBI Taxonomy" id="3082113"/>
    <lineage>
        <taxon>Eukaryota</taxon>
        <taxon>Metazoa</taxon>
        <taxon>Chordata</taxon>
        <taxon>Craniata</taxon>
        <taxon>Vertebrata</taxon>
        <taxon>Euteleostomi</taxon>
        <taxon>Mammalia</taxon>
        <taxon>Eutheria</taxon>
        <taxon>Laurasiatheria</taxon>
        <taxon>Artiodactyla</taxon>
        <taxon>Ruminantia</taxon>
        <taxon>Pecora</taxon>
        <taxon>Cervidae</taxon>
        <taxon>Odocoileinae</taxon>
        <taxon>Rangifer</taxon>
    </lineage>
</organism>
<dbReference type="Proteomes" id="UP001176941">
    <property type="component" value="Chromosome 9"/>
</dbReference>
<evidence type="ECO:0000313" key="2">
    <source>
        <dbReference type="EMBL" id="CAI9179715.1"/>
    </source>
</evidence>